<evidence type="ECO:0000313" key="10">
    <source>
        <dbReference type="EMBL" id="GEN86419.1"/>
    </source>
</evidence>
<keyword evidence="6 9" id="KW-1133">Transmembrane helix</keyword>
<keyword evidence="4 8" id="KW-1003">Cell membrane</keyword>
<dbReference type="InterPro" id="IPR007208">
    <property type="entry name" value="MrpF/PhaF-like"/>
</dbReference>
<evidence type="ECO:0000256" key="1">
    <source>
        <dbReference type="ARBA" id="ARBA00004651"/>
    </source>
</evidence>
<reference evidence="10 11" key="1">
    <citation type="submission" date="2019-07" db="EMBL/GenBank/DDBJ databases">
        <title>Whole genome shotgun sequence of Oceanobacillus sojae NBRC 105379.</title>
        <authorList>
            <person name="Hosoyama A."/>
            <person name="Uohara A."/>
            <person name="Ohji S."/>
            <person name="Ichikawa N."/>
        </authorList>
    </citation>
    <scope>NUCLEOTIDE SEQUENCE [LARGE SCALE GENOMIC DNA]</scope>
    <source>
        <strain evidence="10 11">NBRC 105379</strain>
    </source>
</reference>
<dbReference type="PIRSF" id="PIRSF028784">
    <property type="entry name" value="MrpF"/>
    <property type="match status" value="1"/>
</dbReference>
<dbReference type="OrthoDB" id="9799958at2"/>
<keyword evidence="7 8" id="KW-0472">Membrane</keyword>
<feature type="transmembrane region" description="Helical" evidence="9">
    <location>
        <begin position="35"/>
        <end position="54"/>
    </location>
</feature>
<proteinExistence type="inferred from homology"/>
<sequence>MFDIVMIIALSALSIALVLLFIRIIIGPSTQDRILALDAIGVLLVGFIGILMILQDTSVFSDIVLVLTILGFVGTLTLSKFLERGVVIDRDD</sequence>
<feature type="transmembrane region" description="Helical" evidence="9">
    <location>
        <begin position="60"/>
        <end position="82"/>
    </location>
</feature>
<keyword evidence="5 9" id="KW-0812">Transmembrane</keyword>
<evidence type="ECO:0000256" key="4">
    <source>
        <dbReference type="ARBA" id="ARBA00022475"/>
    </source>
</evidence>
<evidence type="ECO:0000256" key="9">
    <source>
        <dbReference type="SAM" id="Phobius"/>
    </source>
</evidence>
<comment type="caution">
    <text evidence="10">The sequence shown here is derived from an EMBL/GenBank/DDBJ whole genome shotgun (WGS) entry which is preliminary data.</text>
</comment>
<dbReference type="Pfam" id="PF04066">
    <property type="entry name" value="MrpF_PhaF"/>
    <property type="match status" value="1"/>
</dbReference>
<dbReference type="AlphaFoldDB" id="A0A511ZG32"/>
<comment type="similarity">
    <text evidence="2 8">Belongs to the CPA3 antiporters (TC 2.A.63) subunit F family.</text>
</comment>
<dbReference type="STRING" id="582851.GCA_900162665_00472"/>
<feature type="transmembrane region" description="Helical" evidence="9">
    <location>
        <begin position="6"/>
        <end position="26"/>
    </location>
</feature>
<evidence type="ECO:0000256" key="2">
    <source>
        <dbReference type="ARBA" id="ARBA00009212"/>
    </source>
</evidence>
<evidence type="ECO:0000256" key="5">
    <source>
        <dbReference type="ARBA" id="ARBA00022692"/>
    </source>
</evidence>
<keyword evidence="8" id="KW-0050">Antiport</keyword>
<dbReference type="NCBIfam" id="NF009248">
    <property type="entry name" value="PRK12600.1"/>
    <property type="match status" value="1"/>
</dbReference>
<name>A0A511ZG32_9BACI</name>
<accession>A0A511ZG32</accession>
<evidence type="ECO:0000313" key="11">
    <source>
        <dbReference type="Proteomes" id="UP000321558"/>
    </source>
</evidence>
<protein>
    <submittedName>
        <fullName evidence="10">Na(+)/H(+) antiporter subunit F</fullName>
    </submittedName>
</protein>
<gene>
    <name evidence="10" type="primary">mrpF_1</name>
    <name evidence="10" type="ORF">OSO01_11580</name>
</gene>
<evidence type="ECO:0000256" key="7">
    <source>
        <dbReference type="ARBA" id="ARBA00023136"/>
    </source>
</evidence>
<dbReference type="PANTHER" id="PTHR34702">
    <property type="entry name" value="NA(+)/H(+) ANTIPORTER SUBUNIT F1"/>
    <property type="match status" value="1"/>
</dbReference>
<dbReference type="EMBL" id="BJYM01000004">
    <property type="protein sequence ID" value="GEN86419.1"/>
    <property type="molecule type" value="Genomic_DNA"/>
</dbReference>
<evidence type="ECO:0000256" key="8">
    <source>
        <dbReference type="PIRNR" id="PIRNR028784"/>
    </source>
</evidence>
<dbReference type="RefSeq" id="WP_147209482.1">
    <property type="nucleotide sequence ID" value="NZ_BJYM01000004.1"/>
</dbReference>
<dbReference type="GO" id="GO:0005886">
    <property type="term" value="C:plasma membrane"/>
    <property type="evidence" value="ECO:0007669"/>
    <property type="project" value="UniProtKB-SubCell"/>
</dbReference>
<comment type="subcellular location">
    <subcellularLocation>
        <location evidence="1 8">Cell membrane</location>
        <topology evidence="1 8">Multi-pass membrane protein</topology>
    </subcellularLocation>
</comment>
<dbReference type="GO" id="GO:0015385">
    <property type="term" value="F:sodium:proton antiporter activity"/>
    <property type="evidence" value="ECO:0007669"/>
    <property type="project" value="TreeGrafter"/>
</dbReference>
<evidence type="ECO:0000256" key="3">
    <source>
        <dbReference type="ARBA" id="ARBA00022448"/>
    </source>
</evidence>
<dbReference type="Proteomes" id="UP000321558">
    <property type="component" value="Unassembled WGS sequence"/>
</dbReference>
<keyword evidence="3 8" id="KW-0813">Transport</keyword>
<keyword evidence="8" id="KW-0406">Ion transport</keyword>
<evidence type="ECO:0000256" key="6">
    <source>
        <dbReference type="ARBA" id="ARBA00022989"/>
    </source>
</evidence>
<keyword evidence="11" id="KW-1185">Reference proteome</keyword>
<organism evidence="10 11">
    <name type="scientific">Oceanobacillus sojae</name>
    <dbReference type="NCBI Taxonomy" id="582851"/>
    <lineage>
        <taxon>Bacteria</taxon>
        <taxon>Bacillati</taxon>
        <taxon>Bacillota</taxon>
        <taxon>Bacilli</taxon>
        <taxon>Bacillales</taxon>
        <taxon>Bacillaceae</taxon>
        <taxon>Oceanobacillus</taxon>
    </lineage>
</organism>
<dbReference type="PANTHER" id="PTHR34702:SF1">
    <property type="entry name" value="NA(+)_H(+) ANTIPORTER SUBUNIT F"/>
    <property type="match status" value="1"/>
</dbReference>